<dbReference type="SUPFAM" id="SSF52540">
    <property type="entry name" value="P-loop containing nucleoside triphosphate hydrolases"/>
    <property type="match status" value="1"/>
</dbReference>
<dbReference type="CDD" id="cd02035">
    <property type="entry name" value="ArsA"/>
    <property type="match status" value="1"/>
</dbReference>
<evidence type="ECO:0000313" key="5">
    <source>
        <dbReference type="WBParaSite" id="SBAD_0000402701-mRNA-1"/>
    </source>
</evidence>
<dbReference type="GO" id="GO:0043529">
    <property type="term" value="C:GET complex"/>
    <property type="evidence" value="ECO:0007669"/>
    <property type="project" value="TreeGrafter"/>
</dbReference>
<dbReference type="GO" id="GO:0005524">
    <property type="term" value="F:ATP binding"/>
    <property type="evidence" value="ECO:0007669"/>
    <property type="project" value="InterPro"/>
</dbReference>
<dbReference type="WBParaSite" id="SBAD_0000402701-mRNA-1">
    <property type="protein sequence ID" value="SBAD_0000402701-mRNA-1"/>
    <property type="gene ID" value="SBAD_0000402701"/>
</dbReference>
<dbReference type="OrthoDB" id="1770at2759"/>
<reference evidence="3 4" key="2">
    <citation type="submission" date="2018-11" db="EMBL/GenBank/DDBJ databases">
        <authorList>
            <consortium name="Pathogen Informatics"/>
        </authorList>
    </citation>
    <scope>NUCLEOTIDE SEQUENCE [LARGE SCALE GENOMIC DNA]</scope>
</reference>
<protein>
    <submittedName>
        <fullName evidence="5">Arsenical pump-driving ATPase</fullName>
    </submittedName>
</protein>
<evidence type="ECO:0000313" key="3">
    <source>
        <dbReference type="EMBL" id="VDP02586.1"/>
    </source>
</evidence>
<evidence type="ECO:0000256" key="1">
    <source>
        <dbReference type="ARBA" id="ARBA00011040"/>
    </source>
</evidence>
<dbReference type="Pfam" id="PF02374">
    <property type="entry name" value="ArsA_ATPase"/>
    <property type="match status" value="1"/>
</dbReference>
<gene>
    <name evidence="3" type="ORF">SBAD_LOCUS3856</name>
</gene>
<dbReference type="NCBIfam" id="TIGR00345">
    <property type="entry name" value="GET3_arsA_TRC40"/>
    <property type="match status" value="1"/>
</dbReference>
<dbReference type="GO" id="GO:0071816">
    <property type="term" value="P:tail-anchored membrane protein insertion into ER membrane"/>
    <property type="evidence" value="ECO:0007669"/>
    <property type="project" value="TreeGrafter"/>
</dbReference>
<dbReference type="AlphaFoldDB" id="A0A183IJR0"/>
<dbReference type="Gene3D" id="3.40.50.300">
    <property type="entry name" value="P-loop containing nucleotide triphosphate hydrolases"/>
    <property type="match status" value="1"/>
</dbReference>
<dbReference type="InterPro" id="IPR025723">
    <property type="entry name" value="ArsA/GET3_ATPase-like"/>
</dbReference>
<dbReference type="InterPro" id="IPR016300">
    <property type="entry name" value="ATPase_ArsA/GET3"/>
</dbReference>
<organism evidence="5">
    <name type="scientific">Soboliphyme baturini</name>
    <dbReference type="NCBI Taxonomy" id="241478"/>
    <lineage>
        <taxon>Eukaryota</taxon>
        <taxon>Metazoa</taxon>
        <taxon>Ecdysozoa</taxon>
        <taxon>Nematoda</taxon>
        <taxon>Enoplea</taxon>
        <taxon>Dorylaimia</taxon>
        <taxon>Dioctophymatida</taxon>
        <taxon>Dioctophymatoidea</taxon>
        <taxon>Soboliphymatidae</taxon>
        <taxon>Soboliphyme</taxon>
    </lineage>
</organism>
<proteinExistence type="inferred from homology"/>
<dbReference type="PANTHER" id="PTHR10803:SF3">
    <property type="entry name" value="ATPASE GET3"/>
    <property type="match status" value="1"/>
</dbReference>
<dbReference type="InterPro" id="IPR027417">
    <property type="entry name" value="P-loop_NTPase"/>
</dbReference>
<reference evidence="5" key="1">
    <citation type="submission" date="2016-06" db="UniProtKB">
        <authorList>
            <consortium name="WormBaseParasite"/>
        </authorList>
    </citation>
    <scope>IDENTIFICATION</scope>
</reference>
<dbReference type="Proteomes" id="UP000270296">
    <property type="component" value="Unassembled WGS sequence"/>
</dbReference>
<dbReference type="PANTHER" id="PTHR10803">
    <property type="entry name" value="ARSENICAL PUMP-DRIVING ATPASE ARSENITE-TRANSLOCATING ATPASE"/>
    <property type="match status" value="1"/>
</dbReference>
<name>A0A183IJR0_9BILA</name>
<evidence type="ECO:0000313" key="4">
    <source>
        <dbReference type="Proteomes" id="UP000270296"/>
    </source>
</evidence>
<accession>A0A183IJR0</accession>
<keyword evidence="4" id="KW-1185">Reference proteome</keyword>
<comment type="similarity">
    <text evidence="1">Belongs to the arsA ATPase family.</text>
</comment>
<sequence>MNFDVVVFDTAPTGHTLRLLSLPSLIERGLGKLCKIRNNIVPMLRQIGGMFGLGDACGDDATKKLETILPIIQKVNQQFRNPELTTFICVCIAEFLSLYETERLIQELLKQSIDTHNIIVNQLIFLPEGQREACKMCASRKKIQQKYLDQICDLYVDFHVTLLPLLGKEIRGSNEIKLFSEHLVAPYSPH</sequence>
<dbReference type="EMBL" id="UZAM01007991">
    <property type="protein sequence ID" value="VDP02586.1"/>
    <property type="molecule type" value="Genomic_DNA"/>
</dbReference>
<feature type="domain" description="ArsA/GET3 Anion-transporting ATPase-like" evidence="2">
    <location>
        <begin position="2"/>
        <end position="184"/>
    </location>
</feature>
<evidence type="ECO:0000259" key="2">
    <source>
        <dbReference type="Pfam" id="PF02374"/>
    </source>
</evidence>
<dbReference type="GO" id="GO:0016887">
    <property type="term" value="F:ATP hydrolysis activity"/>
    <property type="evidence" value="ECO:0007669"/>
    <property type="project" value="InterPro"/>
</dbReference>